<proteinExistence type="predicted"/>
<dbReference type="AlphaFoldDB" id="A0A565CJ71"/>
<organism evidence="1 2">
    <name type="scientific">Arabis nemorensis</name>
    <dbReference type="NCBI Taxonomy" id="586526"/>
    <lineage>
        <taxon>Eukaryota</taxon>
        <taxon>Viridiplantae</taxon>
        <taxon>Streptophyta</taxon>
        <taxon>Embryophyta</taxon>
        <taxon>Tracheophyta</taxon>
        <taxon>Spermatophyta</taxon>
        <taxon>Magnoliopsida</taxon>
        <taxon>eudicotyledons</taxon>
        <taxon>Gunneridae</taxon>
        <taxon>Pentapetalae</taxon>
        <taxon>rosids</taxon>
        <taxon>malvids</taxon>
        <taxon>Brassicales</taxon>
        <taxon>Brassicaceae</taxon>
        <taxon>Arabideae</taxon>
        <taxon>Arabis</taxon>
    </lineage>
</organism>
<protein>
    <submittedName>
        <fullName evidence="1">Uncharacterized protein</fullName>
    </submittedName>
</protein>
<name>A0A565CJ71_9BRAS</name>
<sequence length="84" mass="9402">MEPSQLEISFASSTKWKPVLKTLSLEDGLHEVEVNVDEDASSRFCDRCTFQNSWGDKECKVCFIPFDCVPPTPPSSVDFGNNNT</sequence>
<keyword evidence="2" id="KW-1185">Reference proteome</keyword>
<evidence type="ECO:0000313" key="1">
    <source>
        <dbReference type="EMBL" id="VVB13763.1"/>
    </source>
</evidence>
<gene>
    <name evidence="1" type="ORF">ANE_LOCUS24207</name>
</gene>
<accession>A0A565CJ71</accession>
<dbReference type="Proteomes" id="UP000489600">
    <property type="component" value="Unassembled WGS sequence"/>
</dbReference>
<evidence type="ECO:0000313" key="2">
    <source>
        <dbReference type="Proteomes" id="UP000489600"/>
    </source>
</evidence>
<dbReference type="EMBL" id="CABITT030000008">
    <property type="protein sequence ID" value="VVB13763.1"/>
    <property type="molecule type" value="Genomic_DNA"/>
</dbReference>
<comment type="caution">
    <text evidence="1">The sequence shown here is derived from an EMBL/GenBank/DDBJ whole genome shotgun (WGS) entry which is preliminary data.</text>
</comment>
<reference evidence="1" key="1">
    <citation type="submission" date="2019-07" db="EMBL/GenBank/DDBJ databases">
        <authorList>
            <person name="Dittberner H."/>
        </authorList>
    </citation>
    <scope>NUCLEOTIDE SEQUENCE [LARGE SCALE GENOMIC DNA]</scope>
</reference>